<protein>
    <submittedName>
        <fullName evidence="1">Uncharacterized protein</fullName>
    </submittedName>
</protein>
<reference evidence="1 2" key="1">
    <citation type="submission" date="2022-11" db="EMBL/GenBank/DDBJ databases">
        <title>Viruses from the air-sea interface of a natural surface slick.</title>
        <authorList>
            <person name="Rahlff J."/>
            <person name="Holmfeldt K."/>
        </authorList>
    </citation>
    <scope>NUCLEOTIDE SEQUENCE [LARGE SCALE GENOMIC DNA]</scope>
    <source>
        <strain evidence="1 2">SMS4</strain>
    </source>
</reference>
<name>A0ABT9HYR4_9GAMM</name>
<proteinExistence type="predicted"/>
<organism evidence="1 2">
    <name type="scientific">Rheinheimera baltica</name>
    <dbReference type="NCBI Taxonomy" id="67576"/>
    <lineage>
        <taxon>Bacteria</taxon>
        <taxon>Pseudomonadati</taxon>
        <taxon>Pseudomonadota</taxon>
        <taxon>Gammaproteobacteria</taxon>
        <taxon>Chromatiales</taxon>
        <taxon>Chromatiaceae</taxon>
        <taxon>Rheinheimera</taxon>
    </lineage>
</organism>
<accession>A0ABT9HYR4</accession>
<sequence length="63" mass="6759">MANFDRPSYFSSVSEKVLDLESKYKIAGFMNANADIANLIDVIDTEGATVTDKSVAAIIATTN</sequence>
<gene>
    <name evidence="1" type="ORF">ORJ04_10000</name>
</gene>
<dbReference type="RefSeq" id="WP_305975595.1">
    <property type="nucleotide sequence ID" value="NZ_JAPJDZ010000021.1"/>
</dbReference>
<dbReference type="Proteomes" id="UP001231109">
    <property type="component" value="Unassembled WGS sequence"/>
</dbReference>
<evidence type="ECO:0000313" key="1">
    <source>
        <dbReference type="EMBL" id="MDP5136283.1"/>
    </source>
</evidence>
<dbReference type="EMBL" id="JAPJDZ010000021">
    <property type="protein sequence ID" value="MDP5136283.1"/>
    <property type="molecule type" value="Genomic_DNA"/>
</dbReference>
<evidence type="ECO:0000313" key="2">
    <source>
        <dbReference type="Proteomes" id="UP001231109"/>
    </source>
</evidence>
<comment type="caution">
    <text evidence="1">The sequence shown here is derived from an EMBL/GenBank/DDBJ whole genome shotgun (WGS) entry which is preliminary data.</text>
</comment>
<keyword evidence="2" id="KW-1185">Reference proteome</keyword>